<sequence length="574" mass="60573">MNRIRRYWIWILPIVVGIAMGLMLSQTQTSSPTAIATTHVGPVSFTKYAMNDGNNPVFEGSSVANWSESWTYTASEPLQQASMADGVVYVSGDGGNLSSTSNDLIYALDAQTGSLLWTRHLDNMSMTTPLVADGMVFVGSGTQGFQGVNLAKEDNLNATNIVRGTGPNAIYALDAANGQVVWEYRTLGENMPTFVYNQGNLYVANGNGAVYAFNARTGVREWKVNIGSYVSMSSPTLANGILYVSGAHPYNLYAINVETHQLMWSAPLPSVFAGSDDCSLAFAHNMIYVMGTIGSWTKPTSVVFAFDPTGQLAWQTVLGSGPLPTDIEVSAPVVVGSTLYVGSPITNAEYALNAETGKIDWTFNAAGPISESPAVVNNILYVGDGTGMFYAIDATTGTEIASKMLTGSFAADYPVVVGQTIYQPDENGQMFAIPFSALTPAALHAAPNIPIPSGILGQDIKKGEALFMGTSLSPIGLSCDTCHVGGGTLTSFHDGVVVPSLLGAASGFPKIVNGKIKTLDGQINHCIKGMKGKPLSVNSPDMLELNLYLHWLSSGWTEHLVTGTSSGSSSGGCK</sequence>
<dbReference type="InterPro" id="IPR002372">
    <property type="entry name" value="PQQ_rpt_dom"/>
</dbReference>
<keyword evidence="1 4" id="KW-0349">Heme</keyword>
<dbReference type="PANTHER" id="PTHR34512">
    <property type="entry name" value="CELL SURFACE PROTEIN"/>
    <property type="match status" value="1"/>
</dbReference>
<dbReference type="Gene3D" id="2.130.10.10">
    <property type="entry name" value="YVTN repeat-like/Quinoprotein amine dehydrogenase"/>
    <property type="match status" value="2"/>
</dbReference>
<dbReference type="AlphaFoldDB" id="A0A2T2XIK7"/>
<dbReference type="SUPFAM" id="SSF50998">
    <property type="entry name" value="Quinoprotein alcohol dehydrogenase-like"/>
    <property type="match status" value="1"/>
</dbReference>
<dbReference type="Proteomes" id="UP000242972">
    <property type="component" value="Unassembled WGS sequence"/>
</dbReference>
<dbReference type="InterPro" id="IPR036909">
    <property type="entry name" value="Cyt_c-like_dom_sf"/>
</dbReference>
<evidence type="ECO:0000313" key="7">
    <source>
        <dbReference type="EMBL" id="PSR34307.1"/>
    </source>
</evidence>
<dbReference type="PROSITE" id="PS51007">
    <property type="entry name" value="CYTC"/>
    <property type="match status" value="1"/>
</dbReference>
<evidence type="ECO:0000256" key="4">
    <source>
        <dbReference type="PROSITE-ProRule" id="PRU00433"/>
    </source>
</evidence>
<dbReference type="InterPro" id="IPR015943">
    <property type="entry name" value="WD40/YVTN_repeat-like_dom_sf"/>
</dbReference>
<dbReference type="PANTHER" id="PTHR34512:SF30">
    <property type="entry name" value="OUTER MEMBRANE PROTEIN ASSEMBLY FACTOR BAMB"/>
    <property type="match status" value="1"/>
</dbReference>
<dbReference type="Gene3D" id="1.10.760.10">
    <property type="entry name" value="Cytochrome c-like domain"/>
    <property type="match status" value="1"/>
</dbReference>
<dbReference type="SUPFAM" id="SSF46626">
    <property type="entry name" value="Cytochrome c"/>
    <property type="match status" value="1"/>
</dbReference>
<dbReference type="GO" id="GO:0009055">
    <property type="term" value="F:electron transfer activity"/>
    <property type="evidence" value="ECO:0007669"/>
    <property type="project" value="InterPro"/>
</dbReference>
<organism evidence="7 8">
    <name type="scientific">Sulfobacillus benefaciens</name>
    <dbReference type="NCBI Taxonomy" id="453960"/>
    <lineage>
        <taxon>Bacteria</taxon>
        <taxon>Bacillati</taxon>
        <taxon>Bacillota</taxon>
        <taxon>Clostridia</taxon>
        <taxon>Eubacteriales</taxon>
        <taxon>Clostridiales Family XVII. Incertae Sedis</taxon>
        <taxon>Sulfobacillus</taxon>
    </lineage>
</organism>
<comment type="caution">
    <text evidence="7">The sequence shown here is derived from an EMBL/GenBank/DDBJ whole genome shotgun (WGS) entry which is preliminary data.</text>
</comment>
<keyword evidence="5" id="KW-1133">Transmembrane helix</keyword>
<gene>
    <name evidence="7" type="ORF">C7B46_06170</name>
</gene>
<evidence type="ECO:0000256" key="3">
    <source>
        <dbReference type="ARBA" id="ARBA00023004"/>
    </source>
</evidence>
<evidence type="ECO:0000256" key="5">
    <source>
        <dbReference type="SAM" id="Phobius"/>
    </source>
</evidence>
<proteinExistence type="predicted"/>
<dbReference type="GO" id="GO:0020037">
    <property type="term" value="F:heme binding"/>
    <property type="evidence" value="ECO:0007669"/>
    <property type="project" value="InterPro"/>
</dbReference>
<dbReference type="SMART" id="SM00564">
    <property type="entry name" value="PQQ"/>
    <property type="match status" value="8"/>
</dbReference>
<dbReference type="GO" id="GO:0046872">
    <property type="term" value="F:metal ion binding"/>
    <property type="evidence" value="ECO:0007669"/>
    <property type="project" value="UniProtKB-KW"/>
</dbReference>
<keyword evidence="3 4" id="KW-0408">Iron</keyword>
<feature type="domain" description="Cytochrome c" evidence="6">
    <location>
        <begin position="458"/>
        <end position="553"/>
    </location>
</feature>
<keyword evidence="5" id="KW-0472">Membrane</keyword>
<dbReference type="EMBL" id="PXYW01000010">
    <property type="protein sequence ID" value="PSR34307.1"/>
    <property type="molecule type" value="Genomic_DNA"/>
</dbReference>
<dbReference type="InterPro" id="IPR011047">
    <property type="entry name" value="Quinoprotein_ADH-like_sf"/>
</dbReference>
<keyword evidence="2 4" id="KW-0479">Metal-binding</keyword>
<accession>A0A2T2XIK7</accession>
<reference evidence="7 8" key="1">
    <citation type="journal article" date="2014" name="BMC Genomics">
        <title>Comparison of environmental and isolate Sulfobacillus genomes reveals diverse carbon, sulfur, nitrogen, and hydrogen metabolisms.</title>
        <authorList>
            <person name="Justice N.B."/>
            <person name="Norman A."/>
            <person name="Brown C.T."/>
            <person name="Singh A."/>
            <person name="Thomas B.C."/>
            <person name="Banfield J.F."/>
        </authorList>
    </citation>
    <scope>NUCLEOTIDE SEQUENCE [LARGE SCALE GENOMIC DNA]</scope>
    <source>
        <strain evidence="7">AMDSBA4</strain>
    </source>
</reference>
<dbReference type="InterPro" id="IPR009056">
    <property type="entry name" value="Cyt_c-like_dom"/>
</dbReference>
<evidence type="ECO:0000256" key="2">
    <source>
        <dbReference type="ARBA" id="ARBA00022723"/>
    </source>
</evidence>
<name>A0A2T2XIK7_9FIRM</name>
<dbReference type="InterPro" id="IPR018391">
    <property type="entry name" value="PQQ_b-propeller_rpt"/>
</dbReference>
<feature type="transmembrane region" description="Helical" evidence="5">
    <location>
        <begin position="7"/>
        <end position="25"/>
    </location>
</feature>
<keyword evidence="5" id="KW-0812">Transmembrane</keyword>
<dbReference type="Pfam" id="PF13360">
    <property type="entry name" value="PQQ_2"/>
    <property type="match status" value="3"/>
</dbReference>
<evidence type="ECO:0000259" key="6">
    <source>
        <dbReference type="PROSITE" id="PS51007"/>
    </source>
</evidence>
<evidence type="ECO:0000256" key="1">
    <source>
        <dbReference type="ARBA" id="ARBA00022617"/>
    </source>
</evidence>
<evidence type="ECO:0000313" key="8">
    <source>
        <dbReference type="Proteomes" id="UP000242972"/>
    </source>
</evidence>
<protein>
    <recommendedName>
        <fullName evidence="6">Cytochrome c domain-containing protein</fullName>
    </recommendedName>
</protein>